<keyword evidence="1" id="KW-0805">Transcription regulation</keyword>
<dbReference type="Gene3D" id="2.50.20.10">
    <property type="entry name" value="Lipoprotein localisation LolA/LolB/LppX"/>
    <property type="match status" value="1"/>
</dbReference>
<evidence type="ECO:0000313" key="6">
    <source>
        <dbReference type="Proteomes" id="UP001500051"/>
    </source>
</evidence>
<keyword evidence="2" id="KW-0804">Transcription</keyword>
<accession>A0ABP7DWK0</accession>
<keyword evidence="3" id="KW-0472">Membrane</keyword>
<organism evidence="5 6">
    <name type="scientific">Microlunatus aurantiacus</name>
    <dbReference type="NCBI Taxonomy" id="446786"/>
    <lineage>
        <taxon>Bacteria</taxon>
        <taxon>Bacillati</taxon>
        <taxon>Actinomycetota</taxon>
        <taxon>Actinomycetes</taxon>
        <taxon>Propionibacteriales</taxon>
        <taxon>Propionibacteriaceae</taxon>
        <taxon>Microlunatus</taxon>
    </lineage>
</organism>
<sequence length="504" mass="53217">MSARSCADLAELRSAFVDDALADADRERLLAHLVDCTACRREVAELRHVRSLLTGSTDPGTAPVDLSHRLVSIAGEDATEPLWTRPFRRTPSGGELPSQRHLLHTRLVAGVLGCGLTVLAVLGMGWAAAPSTDTAQAVDPTRQAVTEFTTVVSAFPLDGRVSAALQGRPSTPGSEAGTPTGVDLTAKPLSEAKAAKLLVRAGQAGDELTYTGTQQVRVTRDDQQIASSVQVSSHGGAGTRLAPADAGHQPAGYTTYVEADSSTRMADADLVDLLTDRYALRGWVAQSFGGRDAVVIEATEPTAHPADGALDGVVARWWLDARTGLLLGQETYDGRGNLDVSSRLTDLRFDAVSDEDAVGAGAAARTTATLTLSRAAELRRDGWICAERLAGLSLMRLRTDQVDDPELVHLVYSDGLTTLSVVEQHGRLSGAPTGSTRNETLGAWVTSGMPTTASWVSGDVVMTVVTDGSRETLAAAVAALPHDEPEQPTTMERVRAGWSRIFGR</sequence>
<evidence type="ECO:0000256" key="3">
    <source>
        <dbReference type="SAM" id="Phobius"/>
    </source>
</evidence>
<evidence type="ECO:0000313" key="5">
    <source>
        <dbReference type="EMBL" id="GAA3710066.1"/>
    </source>
</evidence>
<keyword evidence="6" id="KW-1185">Reference proteome</keyword>
<gene>
    <name evidence="5" type="ORF">GCM10022204_30510</name>
</gene>
<name>A0ABP7DWK0_9ACTN</name>
<dbReference type="Gene3D" id="1.10.10.1320">
    <property type="entry name" value="Anti-sigma factor, zinc-finger domain"/>
    <property type="match status" value="1"/>
</dbReference>
<dbReference type="InterPro" id="IPR041916">
    <property type="entry name" value="Anti_sigma_zinc_sf"/>
</dbReference>
<proteinExistence type="predicted"/>
<dbReference type="InterPro" id="IPR027383">
    <property type="entry name" value="Znf_put"/>
</dbReference>
<feature type="transmembrane region" description="Helical" evidence="3">
    <location>
        <begin position="107"/>
        <end position="129"/>
    </location>
</feature>
<evidence type="ECO:0000256" key="1">
    <source>
        <dbReference type="ARBA" id="ARBA00023015"/>
    </source>
</evidence>
<evidence type="ECO:0000259" key="4">
    <source>
        <dbReference type="Pfam" id="PF13490"/>
    </source>
</evidence>
<dbReference type="Pfam" id="PF13490">
    <property type="entry name" value="zf-HC2"/>
    <property type="match status" value="1"/>
</dbReference>
<keyword evidence="3" id="KW-0812">Transmembrane</keyword>
<feature type="domain" description="Putative zinc-finger" evidence="4">
    <location>
        <begin position="6"/>
        <end position="40"/>
    </location>
</feature>
<dbReference type="EMBL" id="BAAAYX010000013">
    <property type="protein sequence ID" value="GAA3710066.1"/>
    <property type="molecule type" value="Genomic_DNA"/>
</dbReference>
<keyword evidence="3" id="KW-1133">Transmembrane helix</keyword>
<dbReference type="Proteomes" id="UP001500051">
    <property type="component" value="Unassembled WGS sequence"/>
</dbReference>
<protein>
    <recommendedName>
        <fullName evidence="4">Putative zinc-finger domain-containing protein</fullName>
    </recommendedName>
</protein>
<comment type="caution">
    <text evidence="5">The sequence shown here is derived from an EMBL/GenBank/DDBJ whole genome shotgun (WGS) entry which is preliminary data.</text>
</comment>
<evidence type="ECO:0000256" key="2">
    <source>
        <dbReference type="ARBA" id="ARBA00023163"/>
    </source>
</evidence>
<reference evidence="6" key="1">
    <citation type="journal article" date="2019" name="Int. J. Syst. Evol. Microbiol.">
        <title>The Global Catalogue of Microorganisms (GCM) 10K type strain sequencing project: providing services to taxonomists for standard genome sequencing and annotation.</title>
        <authorList>
            <consortium name="The Broad Institute Genomics Platform"/>
            <consortium name="The Broad Institute Genome Sequencing Center for Infectious Disease"/>
            <person name="Wu L."/>
            <person name="Ma J."/>
        </authorList>
    </citation>
    <scope>NUCLEOTIDE SEQUENCE [LARGE SCALE GENOMIC DNA]</scope>
    <source>
        <strain evidence="6">JCM 16548</strain>
    </source>
</reference>
<dbReference type="RefSeq" id="WP_344813251.1">
    <property type="nucleotide sequence ID" value="NZ_BAAAYX010000013.1"/>
</dbReference>